<dbReference type="Proteomes" id="UP000000559">
    <property type="component" value="Chromosome 7"/>
</dbReference>
<protein>
    <recommendedName>
        <fullName evidence="7">Dihydrofolate synthetase</fullName>
        <ecNumber evidence="7">6.3.2.12</ecNumber>
    </recommendedName>
</protein>
<dbReference type="AlphaFoldDB" id="A0A1D8PQV5"/>
<evidence type="ECO:0000256" key="7">
    <source>
        <dbReference type="PIRNR" id="PIRNR001563"/>
    </source>
</evidence>
<keyword evidence="3" id="KW-0479">Metal-binding</keyword>
<comment type="catalytic activity">
    <reaction evidence="7">
        <text>7,8-dihydropteroate + L-glutamate + ATP = 7,8-dihydrofolate + ADP + phosphate + H(+)</text>
        <dbReference type="Rhea" id="RHEA:23584"/>
        <dbReference type="ChEBI" id="CHEBI:15378"/>
        <dbReference type="ChEBI" id="CHEBI:17839"/>
        <dbReference type="ChEBI" id="CHEBI:29985"/>
        <dbReference type="ChEBI" id="CHEBI:30616"/>
        <dbReference type="ChEBI" id="CHEBI:43474"/>
        <dbReference type="ChEBI" id="CHEBI:57451"/>
        <dbReference type="ChEBI" id="CHEBI:456216"/>
        <dbReference type="EC" id="6.3.2.12"/>
    </reaction>
</comment>
<dbReference type="InterPro" id="IPR001645">
    <property type="entry name" value="Folylpolyglutamate_synth"/>
</dbReference>
<evidence type="ECO:0000256" key="4">
    <source>
        <dbReference type="ARBA" id="ARBA00022741"/>
    </source>
</evidence>
<name>A0A1D8PQV5_CANAL</name>
<keyword evidence="6" id="KW-0460">Magnesium</keyword>
<dbReference type="PROSITE" id="PS01012">
    <property type="entry name" value="FOLYLPOLYGLU_SYNT_2"/>
    <property type="match status" value="1"/>
</dbReference>
<evidence type="ECO:0000313" key="9">
    <source>
        <dbReference type="EMBL" id="AOW30496.1"/>
    </source>
</evidence>
<dbReference type="PROSITE" id="PS01011">
    <property type="entry name" value="FOLYLPOLYGLU_SYNT_1"/>
    <property type="match status" value="1"/>
</dbReference>
<accession>A0A1D8PQV5</accession>
<sequence>MPINLGLQRIAKLLGHLNNPQNAYKSIHIAGTNGKGSTLAYISSVLTEAKIKNGKFTSPHIINYHDCISINNQTYPKSKFDRINQQVIKINNDLNLECTEFEILTATAFKIFALEEIEMALVEVGVGGRLDATNVLIPYGETIGTSKGGVVATAITKIGLDHEKLLGGTLLAIAKEKSGIIKYGIPCFVDSSNDSIVLQAIREKSREVSCPLSVVEPIQANDDNQFIKYSPLKGSYQANNLSLAVEILKSLPYRISEEILINGISKTNWPGRLQTIQHKSLGSILLDGAHNESAAIELGKYLNTKYRKQEPEANMSEGNHTPIILVIGMTKGKAIGNLLKHVMSENDIVIPTMFTQPENMPWINSESISTLTSIAKDYCRDVRNIGDDAHIHQVFQYLKNNKNDKSLENKPIVVCGSLYLCGDVLREIAN</sequence>
<dbReference type="GO" id="GO:0006730">
    <property type="term" value="P:one-carbon metabolic process"/>
    <property type="evidence" value="ECO:0007669"/>
    <property type="project" value="UniProtKB-KW"/>
</dbReference>
<dbReference type="RefSeq" id="XP_712480.1">
    <property type="nucleotide sequence ID" value="XM_707387.1"/>
</dbReference>
<dbReference type="SMR" id="A0A1D8PQV5"/>
<dbReference type="FunCoup" id="A0A1D8PQV5">
    <property type="interactions" value="206"/>
</dbReference>
<dbReference type="VEuPathDB" id="FungiDB:C7_01280C_A"/>
<dbReference type="Gene3D" id="3.40.1190.10">
    <property type="entry name" value="Mur-like, catalytic domain"/>
    <property type="match status" value="1"/>
</dbReference>
<dbReference type="SUPFAM" id="SSF53244">
    <property type="entry name" value="MurD-like peptide ligases, peptide-binding domain"/>
    <property type="match status" value="1"/>
</dbReference>
<dbReference type="OrthoDB" id="5212574at2759"/>
<keyword evidence="10" id="KW-1185">Reference proteome</keyword>
<comment type="pathway">
    <text evidence="7">Cofactor biosynthesis; tetrahydrofolylpolyglutamate biosynthesis.</text>
</comment>
<dbReference type="OMA" id="NENYLVY"/>
<reference evidence="9 10" key="2">
    <citation type="journal article" date="2007" name="Genome Biol.">
        <title>Assembly of the Candida albicans genome into sixteen supercontigs aligned on the eight chromosomes.</title>
        <authorList>
            <person name="van het Hoog M."/>
            <person name="Rast T.J."/>
            <person name="Martchenko M."/>
            <person name="Grindle S."/>
            <person name="Dignard D."/>
            <person name="Hogues H."/>
            <person name="Cuomo C."/>
            <person name="Berriman M."/>
            <person name="Scherer S."/>
            <person name="Magee B.B."/>
            <person name="Whiteway M."/>
            <person name="Chibana H."/>
            <person name="Nantel A."/>
            <person name="Magee P.T."/>
        </authorList>
    </citation>
    <scope>GENOME REANNOTATION</scope>
    <source>
        <strain evidence="10">SC5314 / ATCC MYA-2876</strain>
    </source>
</reference>
<evidence type="ECO:0000256" key="1">
    <source>
        <dbReference type="ARBA" id="ARBA00008276"/>
    </source>
</evidence>
<gene>
    <name evidence="9" type="ordered locus">CAALFM_C701280CA</name>
    <name evidence="8" type="ordered locus">orf19.6908</name>
</gene>
<dbReference type="GO" id="GO:0009396">
    <property type="term" value="P:folic acid-containing compound biosynthetic process"/>
    <property type="evidence" value="ECO:0000316"/>
    <property type="project" value="CGD"/>
</dbReference>
<evidence type="ECO:0000313" key="10">
    <source>
        <dbReference type="Proteomes" id="UP000000559"/>
    </source>
</evidence>
<reference evidence="9 10" key="3">
    <citation type="journal article" date="2013" name="Genome Biol.">
        <title>Assembly of a phased diploid Candida albicans genome facilitates allele-specific measurements and provides a simple model for repeat and indel structure.</title>
        <authorList>
            <person name="Muzzey D."/>
            <person name="Schwartz K."/>
            <person name="Weissman J.S."/>
            <person name="Sherlock G."/>
        </authorList>
    </citation>
    <scope>NUCLEOTIDE SEQUENCE [LARGE SCALE GENOMIC DNA]</scope>
    <source>
        <strain evidence="10">SC5314 / ATCC MYA-2876</strain>
    </source>
</reference>
<keyword evidence="5 7" id="KW-0067">ATP-binding</keyword>
<dbReference type="CGD" id="CAL0000182677">
    <property type="gene designation" value="orf19.6908"/>
</dbReference>
<dbReference type="GO" id="GO:0005737">
    <property type="term" value="C:cytoplasm"/>
    <property type="evidence" value="ECO:0000316"/>
    <property type="project" value="CGD"/>
</dbReference>
<dbReference type="InParanoid" id="A0A1D8PQV5"/>
<dbReference type="FunFam" id="3.40.1190.10:FF:000010">
    <property type="entry name" value="Dihydrofolate synthetase"/>
    <property type="match status" value="1"/>
</dbReference>
<keyword evidence="2 7" id="KW-0436">Ligase</keyword>
<evidence type="ECO:0000256" key="5">
    <source>
        <dbReference type="ARBA" id="ARBA00022840"/>
    </source>
</evidence>
<dbReference type="InterPro" id="IPR036615">
    <property type="entry name" value="Mur_ligase_C_dom_sf"/>
</dbReference>
<dbReference type="InterPro" id="IPR036565">
    <property type="entry name" value="Mur-like_cat_sf"/>
</dbReference>
<reference evidence="9 10" key="1">
    <citation type="journal article" date="2004" name="Proc. Natl. Acad. Sci. U.S.A.">
        <title>The diploid genome sequence of Candida albicans.</title>
        <authorList>
            <person name="Jones T."/>
            <person name="Federspiel N.A."/>
            <person name="Chibana H."/>
            <person name="Dungan J."/>
            <person name="Kalman S."/>
            <person name="Magee B.B."/>
            <person name="Newport G."/>
            <person name="Thorstenson Y.R."/>
            <person name="Agabian N."/>
            <person name="Magee P.T."/>
            <person name="Davis R.W."/>
            <person name="Scherer S."/>
        </authorList>
    </citation>
    <scope>NUCLEOTIDE SEQUENCE [LARGE SCALE GENOMIC DNA]</scope>
    <source>
        <strain evidence="10">SC5314 / ATCC MYA-2876</strain>
    </source>
</reference>
<dbReference type="GO" id="GO:0004326">
    <property type="term" value="F:tetrahydrofolylpolyglutamate synthase activity"/>
    <property type="evidence" value="ECO:0000318"/>
    <property type="project" value="GO_Central"/>
</dbReference>
<dbReference type="Gene3D" id="3.90.190.20">
    <property type="entry name" value="Mur ligase, C-terminal domain"/>
    <property type="match status" value="1"/>
</dbReference>
<dbReference type="EC" id="6.3.2.12" evidence="7"/>
<evidence type="ECO:0000256" key="2">
    <source>
        <dbReference type="ARBA" id="ARBA00022598"/>
    </source>
</evidence>
<evidence type="ECO:0000256" key="6">
    <source>
        <dbReference type="ARBA" id="ARBA00022842"/>
    </source>
</evidence>
<keyword evidence="7" id="KW-0554">One-carbon metabolism</keyword>
<keyword evidence="4 7" id="KW-0547">Nucleotide-binding</keyword>
<dbReference type="PANTHER" id="PTHR11136">
    <property type="entry name" value="FOLYLPOLYGLUTAMATE SYNTHASE-RELATED"/>
    <property type="match status" value="1"/>
</dbReference>
<dbReference type="UniPathway" id="UPA00850"/>
<dbReference type="GeneID" id="3645909"/>
<dbReference type="GO" id="GO:0005524">
    <property type="term" value="F:ATP binding"/>
    <property type="evidence" value="ECO:0007669"/>
    <property type="project" value="UniProtKB-KW"/>
</dbReference>
<evidence type="ECO:0000256" key="3">
    <source>
        <dbReference type="ARBA" id="ARBA00022723"/>
    </source>
</evidence>
<dbReference type="NCBIfam" id="TIGR01499">
    <property type="entry name" value="folC"/>
    <property type="match status" value="1"/>
</dbReference>
<dbReference type="KEGG" id="cal:CAALFM_C701280CA"/>
<dbReference type="EMBL" id="CP017629">
    <property type="protein sequence ID" value="AOW30496.1"/>
    <property type="molecule type" value="Genomic_DNA"/>
</dbReference>
<dbReference type="PANTHER" id="PTHR11136:SF0">
    <property type="entry name" value="DIHYDROFOLATE SYNTHETASE-RELATED"/>
    <property type="match status" value="1"/>
</dbReference>
<dbReference type="eggNOG" id="KOG2525">
    <property type="taxonomic scope" value="Eukaryota"/>
</dbReference>
<dbReference type="InterPro" id="IPR018109">
    <property type="entry name" value="Folylpolyglutamate_synth_CS"/>
</dbReference>
<dbReference type="STRING" id="237561.A0A1D8PQV5"/>
<dbReference type="PIRSF" id="PIRSF001563">
    <property type="entry name" value="Folylpolyglu_synth"/>
    <property type="match status" value="1"/>
</dbReference>
<dbReference type="GO" id="GO:0005739">
    <property type="term" value="C:mitochondrion"/>
    <property type="evidence" value="ECO:0000318"/>
    <property type="project" value="GO_Central"/>
</dbReference>
<dbReference type="SUPFAM" id="SSF53623">
    <property type="entry name" value="MurD-like peptide ligases, catalytic domain"/>
    <property type="match status" value="1"/>
</dbReference>
<proteinExistence type="inferred from homology"/>
<evidence type="ECO:0000313" key="8">
    <source>
        <dbReference type="CGD" id="CAL0000182677"/>
    </source>
</evidence>
<dbReference type="GO" id="GO:0046872">
    <property type="term" value="F:metal ion binding"/>
    <property type="evidence" value="ECO:0007669"/>
    <property type="project" value="UniProtKB-KW"/>
</dbReference>
<dbReference type="GO" id="GO:0005829">
    <property type="term" value="C:cytosol"/>
    <property type="evidence" value="ECO:0000318"/>
    <property type="project" value="GO_Central"/>
</dbReference>
<comment type="similarity">
    <text evidence="1 7">Belongs to the folylpolyglutamate synthase family.</text>
</comment>
<dbReference type="GO" id="GO:0008841">
    <property type="term" value="F:dihydrofolate synthase activity"/>
    <property type="evidence" value="ECO:0000316"/>
    <property type="project" value="CGD"/>
</dbReference>
<organism evidence="9 10">
    <name type="scientific">Candida albicans (strain SC5314 / ATCC MYA-2876)</name>
    <name type="common">Yeast</name>
    <dbReference type="NCBI Taxonomy" id="237561"/>
    <lineage>
        <taxon>Eukaryota</taxon>
        <taxon>Fungi</taxon>
        <taxon>Dikarya</taxon>
        <taxon>Ascomycota</taxon>
        <taxon>Saccharomycotina</taxon>
        <taxon>Pichiomycetes</taxon>
        <taxon>Debaryomycetaceae</taxon>
        <taxon>Candida/Lodderomyces clade</taxon>
        <taxon>Candida</taxon>
    </lineage>
</organism>